<dbReference type="Proteomes" id="UP000287447">
    <property type="component" value="Unassembled WGS sequence"/>
</dbReference>
<dbReference type="Pfam" id="PF00989">
    <property type="entry name" value="PAS"/>
    <property type="match status" value="1"/>
</dbReference>
<dbReference type="Gene3D" id="1.10.287.130">
    <property type="match status" value="1"/>
</dbReference>
<dbReference type="InterPro" id="IPR000014">
    <property type="entry name" value="PAS"/>
</dbReference>
<dbReference type="AlphaFoldDB" id="A0A3S2ZAM6"/>
<dbReference type="Gene3D" id="3.30.450.20">
    <property type="entry name" value="PAS domain"/>
    <property type="match status" value="1"/>
</dbReference>
<dbReference type="RefSeq" id="WP_127764734.1">
    <property type="nucleotide sequence ID" value="NZ_SADE01000001.1"/>
</dbReference>
<dbReference type="InterPro" id="IPR003661">
    <property type="entry name" value="HisK_dim/P_dom"/>
</dbReference>
<dbReference type="OrthoDB" id="9789238at2"/>
<dbReference type="CDD" id="cd00082">
    <property type="entry name" value="HisKA"/>
    <property type="match status" value="1"/>
</dbReference>
<accession>A0A3S2ZAM6</accession>
<sequence length="372" mass="40819">MNPVVEKLAKLTRLSAKTISGDSILFALPDPVIVVERTDDLIFLNAAAEQFFQGSEATLLGANLQDLFPHDSPILSLVQKVRRQESSMTEYGIHVFTPRIGQHLLSVDAAPLNDSADEIVLVFKEDRIANKIDDTITQKGAARSISALSSMLGHEVKNPLSGIRGAAQLLDTIVESDDRSLTQLIIRETDRIVKLVDRFEVFSEGPILDRDNVNIHKVLDEVLEVAKAGFGRDVKFTTDYDPSLPAVFGNHDQLVQVFLNLVKNAVEAVEDRNDGEVTVVTAFRHGVRLAIPGSESRMYLPMMVSVRDNGVGVPEDLRPHLFDPFITTKRNGSGLGLALTAKLVGDHGGIIDVESKPRRTSFNVMLPLVRGD</sequence>
<evidence type="ECO:0000256" key="1">
    <source>
        <dbReference type="ARBA" id="ARBA00000085"/>
    </source>
</evidence>
<keyword evidence="6" id="KW-0418">Kinase</keyword>
<dbReference type="EC" id="2.7.13.3" evidence="2"/>
<evidence type="ECO:0000256" key="5">
    <source>
        <dbReference type="ARBA" id="ARBA00022741"/>
    </source>
</evidence>
<evidence type="ECO:0000313" key="10">
    <source>
        <dbReference type="EMBL" id="RVU39363.1"/>
    </source>
</evidence>
<protein>
    <recommendedName>
        <fullName evidence="2">histidine kinase</fullName>
        <ecNumber evidence="2">2.7.13.3</ecNumber>
    </recommendedName>
</protein>
<keyword evidence="3" id="KW-0597">Phosphoprotein</keyword>
<reference evidence="11" key="1">
    <citation type="submission" date="2019-01" db="EMBL/GenBank/DDBJ databases">
        <title>Gri0909 isolated from a small marine red alga.</title>
        <authorList>
            <person name="Kim J."/>
            <person name="Jeong S.E."/>
            <person name="Jeon C.O."/>
        </authorList>
    </citation>
    <scope>NUCLEOTIDE SEQUENCE [LARGE SCALE GENOMIC DNA]</scope>
    <source>
        <strain evidence="11">Gri0909</strain>
    </source>
</reference>
<keyword evidence="7" id="KW-0067">ATP-binding</keyword>
<evidence type="ECO:0000256" key="3">
    <source>
        <dbReference type="ARBA" id="ARBA00022553"/>
    </source>
</evidence>
<dbReference type="GO" id="GO:0006355">
    <property type="term" value="P:regulation of DNA-templated transcription"/>
    <property type="evidence" value="ECO:0007669"/>
    <property type="project" value="InterPro"/>
</dbReference>
<dbReference type="CDD" id="cd00130">
    <property type="entry name" value="PAS"/>
    <property type="match status" value="1"/>
</dbReference>
<keyword evidence="11" id="KW-1185">Reference proteome</keyword>
<dbReference type="InterPro" id="IPR013767">
    <property type="entry name" value="PAS_fold"/>
</dbReference>
<dbReference type="Pfam" id="PF02518">
    <property type="entry name" value="HATPase_c"/>
    <property type="match status" value="1"/>
</dbReference>
<dbReference type="Pfam" id="PF00512">
    <property type="entry name" value="HisKA"/>
    <property type="match status" value="1"/>
</dbReference>
<evidence type="ECO:0000256" key="6">
    <source>
        <dbReference type="ARBA" id="ARBA00022777"/>
    </source>
</evidence>
<keyword evidence="8" id="KW-0902">Two-component regulatory system</keyword>
<dbReference type="SMART" id="SM00091">
    <property type="entry name" value="PAS"/>
    <property type="match status" value="1"/>
</dbReference>
<dbReference type="SMART" id="SM00388">
    <property type="entry name" value="HisKA"/>
    <property type="match status" value="1"/>
</dbReference>
<evidence type="ECO:0000259" key="9">
    <source>
        <dbReference type="PROSITE" id="PS50109"/>
    </source>
</evidence>
<dbReference type="PROSITE" id="PS50109">
    <property type="entry name" value="HIS_KIN"/>
    <property type="match status" value="1"/>
</dbReference>
<feature type="domain" description="Histidine kinase" evidence="9">
    <location>
        <begin position="151"/>
        <end position="370"/>
    </location>
</feature>
<dbReference type="SUPFAM" id="SSF55874">
    <property type="entry name" value="ATPase domain of HSP90 chaperone/DNA topoisomerase II/histidine kinase"/>
    <property type="match status" value="1"/>
</dbReference>
<comment type="caution">
    <text evidence="10">The sequence shown here is derived from an EMBL/GenBank/DDBJ whole genome shotgun (WGS) entry which is preliminary data.</text>
</comment>
<dbReference type="PANTHER" id="PTHR43065:SF10">
    <property type="entry name" value="PEROXIDE STRESS-ACTIVATED HISTIDINE KINASE MAK3"/>
    <property type="match status" value="1"/>
</dbReference>
<dbReference type="PRINTS" id="PR00344">
    <property type="entry name" value="BCTRLSENSOR"/>
</dbReference>
<gene>
    <name evidence="10" type="ORF">EOI86_09020</name>
</gene>
<dbReference type="InterPro" id="IPR005467">
    <property type="entry name" value="His_kinase_dom"/>
</dbReference>
<keyword evidence="4" id="KW-0808">Transferase</keyword>
<dbReference type="InterPro" id="IPR036890">
    <property type="entry name" value="HATPase_C_sf"/>
</dbReference>
<dbReference type="SUPFAM" id="SSF55785">
    <property type="entry name" value="PYP-like sensor domain (PAS domain)"/>
    <property type="match status" value="1"/>
</dbReference>
<name>A0A3S2ZAM6_9PROT</name>
<organism evidence="10 11">
    <name type="scientific">Hwanghaeella grinnelliae</name>
    <dbReference type="NCBI Taxonomy" id="2500179"/>
    <lineage>
        <taxon>Bacteria</taxon>
        <taxon>Pseudomonadati</taxon>
        <taxon>Pseudomonadota</taxon>
        <taxon>Alphaproteobacteria</taxon>
        <taxon>Rhodospirillales</taxon>
        <taxon>Rhodospirillaceae</taxon>
        <taxon>Hwanghaeella</taxon>
    </lineage>
</organism>
<dbReference type="InterPro" id="IPR035965">
    <property type="entry name" value="PAS-like_dom_sf"/>
</dbReference>
<dbReference type="InterPro" id="IPR036097">
    <property type="entry name" value="HisK_dim/P_sf"/>
</dbReference>
<evidence type="ECO:0000313" key="11">
    <source>
        <dbReference type="Proteomes" id="UP000287447"/>
    </source>
</evidence>
<dbReference type="InterPro" id="IPR003594">
    <property type="entry name" value="HATPase_dom"/>
</dbReference>
<evidence type="ECO:0000256" key="2">
    <source>
        <dbReference type="ARBA" id="ARBA00012438"/>
    </source>
</evidence>
<dbReference type="PANTHER" id="PTHR43065">
    <property type="entry name" value="SENSOR HISTIDINE KINASE"/>
    <property type="match status" value="1"/>
</dbReference>
<proteinExistence type="predicted"/>
<comment type="catalytic activity">
    <reaction evidence="1">
        <text>ATP + protein L-histidine = ADP + protein N-phospho-L-histidine.</text>
        <dbReference type="EC" id="2.7.13.3"/>
    </reaction>
</comment>
<dbReference type="SMART" id="SM00387">
    <property type="entry name" value="HATPase_c"/>
    <property type="match status" value="1"/>
</dbReference>
<evidence type="ECO:0000256" key="4">
    <source>
        <dbReference type="ARBA" id="ARBA00022679"/>
    </source>
</evidence>
<dbReference type="EMBL" id="SADE01000001">
    <property type="protein sequence ID" value="RVU39363.1"/>
    <property type="molecule type" value="Genomic_DNA"/>
</dbReference>
<keyword evidence="5" id="KW-0547">Nucleotide-binding</keyword>
<dbReference type="SUPFAM" id="SSF47384">
    <property type="entry name" value="Homodimeric domain of signal transducing histidine kinase"/>
    <property type="match status" value="1"/>
</dbReference>
<dbReference type="Gene3D" id="3.30.565.10">
    <property type="entry name" value="Histidine kinase-like ATPase, C-terminal domain"/>
    <property type="match status" value="1"/>
</dbReference>
<dbReference type="InterPro" id="IPR004358">
    <property type="entry name" value="Sig_transdc_His_kin-like_C"/>
</dbReference>
<dbReference type="GO" id="GO:0000155">
    <property type="term" value="F:phosphorelay sensor kinase activity"/>
    <property type="evidence" value="ECO:0007669"/>
    <property type="project" value="InterPro"/>
</dbReference>
<dbReference type="GO" id="GO:0005524">
    <property type="term" value="F:ATP binding"/>
    <property type="evidence" value="ECO:0007669"/>
    <property type="project" value="UniProtKB-KW"/>
</dbReference>
<evidence type="ECO:0000256" key="7">
    <source>
        <dbReference type="ARBA" id="ARBA00022840"/>
    </source>
</evidence>
<evidence type="ECO:0000256" key="8">
    <source>
        <dbReference type="ARBA" id="ARBA00023012"/>
    </source>
</evidence>